<dbReference type="NCBIfam" id="TIGR01901">
    <property type="entry name" value="adhes_NPXG"/>
    <property type="match status" value="1"/>
</dbReference>
<dbReference type="InterPro" id="IPR012334">
    <property type="entry name" value="Pectin_lyas_fold"/>
</dbReference>
<reference evidence="2" key="2">
    <citation type="submission" date="2020-08" db="EMBL/GenBank/DDBJ databases">
        <authorList>
            <person name="Chen M."/>
            <person name="Teng W."/>
            <person name="Zhao L."/>
            <person name="Hu C."/>
            <person name="Zhou Y."/>
            <person name="Han B."/>
            <person name="Song L."/>
            <person name="Shu W."/>
        </authorList>
    </citation>
    <scope>NUCLEOTIDE SEQUENCE</scope>
    <source>
        <strain evidence="2">FACHB-1375</strain>
    </source>
</reference>
<dbReference type="InterPro" id="IPR008638">
    <property type="entry name" value="FhaB/CdiA-like_TPS"/>
</dbReference>
<dbReference type="InterPro" id="IPR011050">
    <property type="entry name" value="Pectin_lyase_fold/virulence"/>
</dbReference>
<gene>
    <name evidence="2" type="ORF">H6G03_12620</name>
</gene>
<protein>
    <submittedName>
        <fullName evidence="2">S-layer family protein</fullName>
    </submittedName>
</protein>
<name>A0A926VDQ0_9CYAN</name>
<feature type="domain" description="Filamentous haemagglutinin FhaB/tRNA nuclease CdiA-like TPS" evidence="1">
    <location>
        <begin position="40"/>
        <end position="152"/>
    </location>
</feature>
<organism evidence="2 3">
    <name type="scientific">Aerosakkonema funiforme FACHB-1375</name>
    <dbReference type="NCBI Taxonomy" id="2949571"/>
    <lineage>
        <taxon>Bacteria</taxon>
        <taxon>Bacillati</taxon>
        <taxon>Cyanobacteriota</taxon>
        <taxon>Cyanophyceae</taxon>
        <taxon>Oscillatoriophycideae</taxon>
        <taxon>Aerosakkonematales</taxon>
        <taxon>Aerosakkonemataceae</taxon>
        <taxon>Aerosakkonema</taxon>
    </lineage>
</organism>
<dbReference type="RefSeq" id="WP_190464748.1">
    <property type="nucleotide sequence ID" value="NZ_JACJPW010000028.1"/>
</dbReference>
<dbReference type="Pfam" id="PF05860">
    <property type="entry name" value="TPS"/>
    <property type="match status" value="1"/>
</dbReference>
<dbReference type="SUPFAM" id="SSF51126">
    <property type="entry name" value="Pectin lyase-like"/>
    <property type="match status" value="3"/>
</dbReference>
<accession>A0A926VDQ0</accession>
<reference evidence="2" key="1">
    <citation type="journal article" date="2015" name="ISME J.">
        <title>Draft Genome Sequence of Streptomyces incarnatus NRRL8089, which Produces the Nucleoside Antibiotic Sinefungin.</title>
        <authorList>
            <person name="Oshima K."/>
            <person name="Hattori M."/>
            <person name="Shimizu H."/>
            <person name="Fukuda K."/>
            <person name="Nemoto M."/>
            <person name="Inagaki K."/>
            <person name="Tamura T."/>
        </authorList>
    </citation>
    <scope>NUCLEOTIDE SEQUENCE</scope>
    <source>
        <strain evidence="2">FACHB-1375</strain>
    </source>
</reference>
<keyword evidence="3" id="KW-1185">Reference proteome</keyword>
<proteinExistence type="predicted"/>
<evidence type="ECO:0000313" key="3">
    <source>
        <dbReference type="Proteomes" id="UP000641646"/>
    </source>
</evidence>
<dbReference type="SMART" id="SM00912">
    <property type="entry name" value="Haemagg_act"/>
    <property type="match status" value="1"/>
</dbReference>
<evidence type="ECO:0000313" key="2">
    <source>
        <dbReference type="EMBL" id="MBD2181937.1"/>
    </source>
</evidence>
<sequence>MSTYGWIGCCWRMWICFWVGGVVLSSQNTVAQVVPDATLGSESSVITPQTIKGLPSDRIDGGAIRGGNLFHSFREFNVGEGQGAYFSNPDGIERILTRVTGGNISQILGTLGVLGNADLFLINPNGIIFGSNSRLDLNGSLIGSTASSIRFADGIEFSATNPQAPPLLSINLPLGLQYGANPGQIINRSADGTPEPTLQVPVGSTFALVGGDVLLEGGTMKASQGRIELGSVGDRSFVNLSPIPPSTGEVSRGGWALNYDGVQNFRDISLSQAAIVDTSGEGGGDIQVQARRLTLTEGAVIYYSNVSQSGGNIDINTSESVELSGGFNPAFSEANIFTQISNITQGTGATGNLTVKTRRLSVRDGANLNNISAGEGNAGDLTVVASESVELIGVRPNEPLFPTILSAQAYSTGNGGNLTVETRRLIIRDGALVSTNTFNAGRAGNLTVRASESIELIGTNPDPKGSGGIGAGVNLDPFTGEPATGNSGNLTIETRRLTIQGGGQIATSTFSEGNGGDLIINASESVELIGATSDADLIRGSSGLFASAEEGATGKVGELTITTDRLIVRDGARISADNFGPNSSGNLTINAEQLIVQNGGTVRAGAFADGPGGTLTVNATDLLQVTGTGTLGGKLINSALSVRSEGLGAAGSLEIQAGSIQLDNSGNLTADSTAGLGNINIQTRESLILRRNSAITTNSTGDDPGGNININTDNLVGLENSDITANATNSRGGQVSINTIGIFGTQFRNEPNDLTSDITASSALGAQFSGTVEIDTPDVDTSAGLVVLPTNVIDVEGLVARNFCTPQQVASSSFVVTGRGGLPPNPNDPLTGEIVAVEWAGRERVSGGVRERVSGSAGQRGRIFTQHSGIQEAQGWIVAADGRVILTAEAPVATVHPPSLIHPSCGASAQR</sequence>
<dbReference type="Proteomes" id="UP000641646">
    <property type="component" value="Unassembled WGS sequence"/>
</dbReference>
<comment type="caution">
    <text evidence="2">The sequence shown here is derived from an EMBL/GenBank/DDBJ whole genome shotgun (WGS) entry which is preliminary data.</text>
</comment>
<dbReference type="EMBL" id="JACJPW010000028">
    <property type="protein sequence ID" value="MBD2181937.1"/>
    <property type="molecule type" value="Genomic_DNA"/>
</dbReference>
<dbReference type="AlphaFoldDB" id="A0A926VDQ0"/>
<evidence type="ECO:0000259" key="1">
    <source>
        <dbReference type="SMART" id="SM00912"/>
    </source>
</evidence>
<dbReference type="Gene3D" id="2.160.20.10">
    <property type="entry name" value="Single-stranded right-handed beta-helix, Pectin lyase-like"/>
    <property type="match status" value="2"/>
</dbReference>